<proteinExistence type="predicted"/>
<keyword evidence="8" id="KW-1185">Reference proteome</keyword>
<evidence type="ECO:0000313" key="8">
    <source>
        <dbReference type="Proteomes" id="UP001017257"/>
    </source>
</evidence>
<keyword evidence="2" id="KW-0479">Metal-binding</keyword>
<dbReference type="Gene3D" id="3.40.390.10">
    <property type="entry name" value="Collagenase (Catalytic Domain)"/>
    <property type="match status" value="1"/>
</dbReference>
<keyword evidence="7" id="KW-0482">Metalloprotease</keyword>
<feature type="domain" description="Peptidase M10 metallopeptidase" evidence="6">
    <location>
        <begin position="129"/>
        <end position="194"/>
    </location>
</feature>
<dbReference type="SUPFAM" id="SSF110296">
    <property type="entry name" value="Oligoxyloglucan reducing end-specific cellobiohydrolase"/>
    <property type="match status" value="1"/>
</dbReference>
<evidence type="ECO:0000256" key="1">
    <source>
        <dbReference type="ARBA" id="ARBA00022670"/>
    </source>
</evidence>
<name>A0ABY5RY94_9HYPH</name>
<keyword evidence="5" id="KW-0732">Signal</keyword>
<dbReference type="InterPro" id="IPR024079">
    <property type="entry name" value="MetalloPept_cat_dom_sf"/>
</dbReference>
<evidence type="ECO:0000313" key="7">
    <source>
        <dbReference type="EMBL" id="UVF22233.1"/>
    </source>
</evidence>
<evidence type="ECO:0000256" key="4">
    <source>
        <dbReference type="ARBA" id="ARBA00022833"/>
    </source>
</evidence>
<dbReference type="Proteomes" id="UP001017257">
    <property type="component" value="Plasmid pR24_1"/>
</dbReference>
<dbReference type="Gene3D" id="2.120.10.10">
    <property type="match status" value="1"/>
</dbReference>
<dbReference type="CDD" id="cd15482">
    <property type="entry name" value="Sialidase_non-viral"/>
    <property type="match status" value="1"/>
</dbReference>
<dbReference type="GO" id="GO:0008237">
    <property type="term" value="F:metallopeptidase activity"/>
    <property type="evidence" value="ECO:0007669"/>
    <property type="project" value="UniProtKB-KW"/>
</dbReference>
<organism evidence="7 8">
    <name type="scientific">Microvirga terrae</name>
    <dbReference type="NCBI Taxonomy" id="2740529"/>
    <lineage>
        <taxon>Bacteria</taxon>
        <taxon>Pseudomonadati</taxon>
        <taxon>Pseudomonadota</taxon>
        <taxon>Alphaproteobacteria</taxon>
        <taxon>Hyphomicrobiales</taxon>
        <taxon>Methylobacteriaceae</taxon>
        <taxon>Microvirga</taxon>
    </lineage>
</organism>
<gene>
    <name evidence="7" type="ORF">HPT29_026485</name>
</gene>
<keyword evidence="3 7" id="KW-0378">Hydrolase</keyword>
<feature type="signal peptide" evidence="5">
    <location>
        <begin position="1"/>
        <end position="21"/>
    </location>
</feature>
<evidence type="ECO:0000256" key="3">
    <source>
        <dbReference type="ARBA" id="ARBA00022801"/>
    </source>
</evidence>
<dbReference type="EMBL" id="CP102846">
    <property type="protein sequence ID" value="UVF22233.1"/>
    <property type="molecule type" value="Genomic_DNA"/>
</dbReference>
<keyword evidence="4" id="KW-0862">Zinc</keyword>
<keyword evidence="7" id="KW-0614">Plasmid</keyword>
<evidence type="ECO:0000256" key="2">
    <source>
        <dbReference type="ARBA" id="ARBA00022723"/>
    </source>
</evidence>
<dbReference type="RefSeq" id="WP_173945863.1">
    <property type="nucleotide sequence ID" value="NZ_CP102846.1"/>
</dbReference>
<protein>
    <submittedName>
        <fullName evidence="7">Matrixin family metalloprotease</fullName>
        <ecNumber evidence="7">3.4.24.-</ecNumber>
    </submittedName>
</protein>
<evidence type="ECO:0000259" key="6">
    <source>
        <dbReference type="Pfam" id="PF00413"/>
    </source>
</evidence>
<evidence type="ECO:0000256" key="5">
    <source>
        <dbReference type="SAM" id="SignalP"/>
    </source>
</evidence>
<dbReference type="EC" id="3.4.24.-" evidence="7"/>
<feature type="chain" id="PRO_5046172187" evidence="5">
    <location>
        <begin position="22"/>
        <end position="526"/>
    </location>
</feature>
<dbReference type="Pfam" id="PF00413">
    <property type="entry name" value="Peptidase_M10"/>
    <property type="match status" value="1"/>
</dbReference>
<reference evidence="7" key="1">
    <citation type="submission" date="2022-08" db="EMBL/GenBank/DDBJ databases">
        <title>Microvirga terrae sp. nov., isolated from soil.</title>
        <authorList>
            <person name="Kim K.H."/>
            <person name="Seo Y.L."/>
            <person name="Kim J.M."/>
            <person name="Lee J.K."/>
            <person name="Han D.M."/>
            <person name="Jeon C.O."/>
        </authorList>
    </citation>
    <scope>NUCLEOTIDE SEQUENCE</scope>
    <source>
        <strain evidence="7">R24</strain>
        <plasmid evidence="7">pR24_1</plasmid>
    </source>
</reference>
<accession>A0ABY5RY94</accession>
<sequence>MRIWSIAAAAIIGLMSLPAAGQDRITYSEGSRPRVLINWRSFEANGFPAAWKDPFTNVVINAYTRLNHVLGVDVRPQFFGYTDNVDAGSGEIVISANEKHVCADNRLASTFGSFPDRLIIIVHAKNACDLTPWNFTPFWPNSGEISLHAVMMHELQHTIGLDHSSSTKNIMGGYTWTSHYGPWSGDVSDIRAIYRLRTDDRLRQLATYNSGASWSTLGNDITGFGSTFARTTNKIAAAGNSSTGDYVIGWTTPSNNLTWIRGDGVTFDPANWFLYSVHPRPRYGTAMESDHHDTWMWAVVDGRNDDNRVRIIRSRDNAASWAYTNFPTATTAATPGIATAVVGGRRAWIVLWVNYDESSQNDTGYIYASVSFDNGDSWSTPHRVDDFYRVHDGVAIEANDAGQCWYSFVWAGEKGIWEYGQNKLRTRTCTISPAGIVSAGTVCIQGQHSRVTPDLAWHADTRIFVQGFREQDFATSLDSMQITAGGCPAGFLHITGSTSHVGPGMAVNSGWSTPTGTEIVTWFARE</sequence>
<keyword evidence="1" id="KW-0645">Protease</keyword>
<dbReference type="SUPFAM" id="SSF55486">
    <property type="entry name" value="Metalloproteases ('zincins'), catalytic domain"/>
    <property type="match status" value="1"/>
</dbReference>
<geneLocation type="plasmid" evidence="7 8">
    <name>pR24_1</name>
</geneLocation>
<dbReference type="InterPro" id="IPR001818">
    <property type="entry name" value="Pept_M10_metallopeptidase"/>
</dbReference>